<evidence type="ECO:0000313" key="4">
    <source>
        <dbReference type="EMBL" id="KAK7595161.1"/>
    </source>
</evidence>
<protein>
    <recommendedName>
        <fullName evidence="6">WASH complex subunit 7</fullName>
    </recommendedName>
</protein>
<dbReference type="PANTHER" id="PTHR31409:SF0">
    <property type="entry name" value="WASH COMPLEX SUBUNIT 4"/>
    <property type="match status" value="1"/>
</dbReference>
<dbReference type="AlphaFoldDB" id="A0AAN9TKI0"/>
<dbReference type="Pfam" id="PF14745">
    <property type="entry name" value="WASH-4_N"/>
    <property type="match status" value="1"/>
</dbReference>
<dbReference type="Proteomes" id="UP001367676">
    <property type="component" value="Unassembled WGS sequence"/>
</dbReference>
<feature type="domain" description="WASH complex subunit 4 N-terminal" evidence="2">
    <location>
        <begin position="27"/>
        <end position="594"/>
    </location>
</feature>
<gene>
    <name evidence="4" type="ORF">V9T40_001594</name>
</gene>
<evidence type="ECO:0000259" key="2">
    <source>
        <dbReference type="Pfam" id="PF14745"/>
    </source>
</evidence>
<dbReference type="InterPro" id="IPR028283">
    <property type="entry name" value="WASH-7_C"/>
</dbReference>
<accession>A0AAN9TKI0</accession>
<evidence type="ECO:0000259" key="3">
    <source>
        <dbReference type="Pfam" id="PF14746"/>
    </source>
</evidence>
<organism evidence="4 5">
    <name type="scientific">Parthenolecanium corni</name>
    <dbReference type="NCBI Taxonomy" id="536013"/>
    <lineage>
        <taxon>Eukaryota</taxon>
        <taxon>Metazoa</taxon>
        <taxon>Ecdysozoa</taxon>
        <taxon>Arthropoda</taxon>
        <taxon>Hexapoda</taxon>
        <taxon>Insecta</taxon>
        <taxon>Pterygota</taxon>
        <taxon>Neoptera</taxon>
        <taxon>Paraneoptera</taxon>
        <taxon>Hemiptera</taxon>
        <taxon>Sternorrhyncha</taxon>
        <taxon>Coccoidea</taxon>
        <taxon>Coccidae</taxon>
        <taxon>Parthenolecanium</taxon>
    </lineage>
</organism>
<feature type="domain" description="WASH complex subunit 7 C-terminal" evidence="3">
    <location>
        <begin position="965"/>
        <end position="1134"/>
    </location>
</feature>
<dbReference type="InterPro" id="IPR028282">
    <property type="entry name" value="WASH-7_central"/>
</dbReference>
<proteinExistence type="predicted"/>
<name>A0AAN9TKI0_9HEMI</name>
<reference evidence="4 5" key="1">
    <citation type="submission" date="2024-03" db="EMBL/GenBank/DDBJ databases">
        <title>Adaptation during the transition from Ophiocordyceps entomopathogen to insect associate is accompanied by gene loss and intensified selection.</title>
        <authorList>
            <person name="Ward C.M."/>
            <person name="Onetto C.A."/>
            <person name="Borneman A.R."/>
        </authorList>
    </citation>
    <scope>NUCLEOTIDE SEQUENCE [LARGE SCALE GENOMIC DNA]</scope>
    <source>
        <strain evidence="4">AWRI1</strain>
        <tissue evidence="4">Single Adult Female</tissue>
    </source>
</reference>
<dbReference type="Pfam" id="PF14746">
    <property type="entry name" value="WASH-7_C"/>
    <property type="match status" value="1"/>
</dbReference>
<dbReference type="Pfam" id="PF14744">
    <property type="entry name" value="WASH-7_mid"/>
    <property type="match status" value="1"/>
</dbReference>
<dbReference type="InterPro" id="IPR028191">
    <property type="entry name" value="WASH-4_N"/>
</dbReference>
<evidence type="ECO:0000313" key="5">
    <source>
        <dbReference type="Proteomes" id="UP001367676"/>
    </source>
</evidence>
<comment type="caution">
    <text evidence="4">The sequence shown here is derived from an EMBL/GenBank/DDBJ whole genome shotgun (WGS) entry which is preliminary data.</text>
</comment>
<feature type="domain" description="WASH complex subunit 7 central" evidence="1">
    <location>
        <begin position="598"/>
        <end position="945"/>
    </location>
</feature>
<dbReference type="EMBL" id="JBBCAQ010000019">
    <property type="protein sequence ID" value="KAK7595161.1"/>
    <property type="molecule type" value="Genomic_DNA"/>
</dbReference>
<dbReference type="InterPro" id="IPR027307">
    <property type="entry name" value="WASH7"/>
</dbReference>
<keyword evidence="5" id="KW-1185">Reference proteome</keyword>
<sequence length="1146" mass="131019">MGQSLEEKSIDEDTQKVAAEVQLRKYGTFFEEYQRQLDLVVKSIHHRWNFPQTNRVQLDIDADEQLDSIQDLINSENKIIDKVVAIFCKLCGEVSFIEDTAKREFIDAICHYGESLPEDAPVEDCQLLISKILPTLQRLSDLVAHSERVLDNILCQLSAFYRLHFEIADANLHTVFDAVANLLLTLLVLEETLSNNQTLLYHWTLYRRTIQLASHKAAEFSYHPLRIRQLNKLAERLETRLLSGNIFERVLNSNLEHKLPIKQNKRLEEEFGGYLKHVHGELEKILMKKNCTDMTRLMKLCLMFALHVNLFGSYDRKLLKSIGDICKKFPLVTLRSNLLVSVDAFFIKHVTSFLKQSERKMFERDRQRCAKTCLAEITQNMNREVQHYTSRILRWILQLEAKFGGSTTTSLTAEHMEEVCKLLIDGVNVNRQLKALIMSVSNLHVTVSQPMYKTSAISFCKLVELIKCVNAIYARHHDAIFRVVNYVVQYMQHQCLSILRACKQPVGGGSSGGIGGASEKHFKEVRVDAMSSLVIAEYCLCGPPSAYRLTAVNLCLNLATQAKCLSDQDREKLFQLLQKISTIYSLMNVLEEVSACRFMYWNQSTLPLYLEEVERKELDISRIQRMFDAIEDSIGNQSNSGLNAEKGTDPLFTITRASDAFLLHVTEPICRKMEENLRLQALSYLQPNMKFNYELNAFVRAETLTLAGRKRLDLKYQVETYLDRTFYDLTTVALHDWQTYGEMRTLAAHKFGLTTIDDGLPNHTLEQGPDLLEITRTIHSFVANHFYNLNNQIFVEASSNNKHVNVINIRHTANSIRTHGAGITSTAVNYTYQFLRTKLNSVSQFLYDEQIKSRLVKEVAAINEQQALNVKYPYERAERLYRSVRQLGAQAAIPADAAATTVGIYVDQFRTLVTHMGNALGYVRLIRSGSLRYFSDATAFIPDLKRVAHLDPLCAEAVYSSKCIEAGRILGNVIANMCHNIAEGSNYFKLLVDVFANVATSAGNEHLLYFYVIVPVLSINFVEYLITAKEGLSKKTSPKITRVTFTDDGFAIGVVYLLHTLKQYAKFESLQWFQSVEERNAAVRRELESQIASTPKDDSKLNHTLNLSLKRLDIFQQEFRHLRYNMNSAQVLFQTHGQYDDSDNLQ</sequence>
<dbReference type="GO" id="GO:0071203">
    <property type="term" value="C:WASH complex"/>
    <property type="evidence" value="ECO:0007669"/>
    <property type="project" value="InterPro"/>
</dbReference>
<dbReference type="GO" id="GO:0016197">
    <property type="term" value="P:endosomal transport"/>
    <property type="evidence" value="ECO:0007669"/>
    <property type="project" value="TreeGrafter"/>
</dbReference>
<dbReference type="GO" id="GO:0005768">
    <property type="term" value="C:endosome"/>
    <property type="evidence" value="ECO:0007669"/>
    <property type="project" value="TreeGrafter"/>
</dbReference>
<dbReference type="GO" id="GO:0007032">
    <property type="term" value="P:endosome organization"/>
    <property type="evidence" value="ECO:0007669"/>
    <property type="project" value="TreeGrafter"/>
</dbReference>
<evidence type="ECO:0000259" key="1">
    <source>
        <dbReference type="Pfam" id="PF14744"/>
    </source>
</evidence>
<dbReference type="PANTHER" id="PTHR31409">
    <property type="entry name" value="WASH COMPLEX SUBUNIT 4"/>
    <property type="match status" value="1"/>
</dbReference>
<evidence type="ECO:0008006" key="6">
    <source>
        <dbReference type="Google" id="ProtNLM"/>
    </source>
</evidence>